<dbReference type="WBParaSite" id="JU765_v2.g4860.t1">
    <property type="protein sequence ID" value="JU765_v2.g4860.t1"/>
    <property type="gene ID" value="JU765_v2.g4860"/>
</dbReference>
<reference evidence="2" key="1">
    <citation type="submission" date="2022-11" db="UniProtKB">
        <authorList>
            <consortium name="WormBaseParasite"/>
        </authorList>
    </citation>
    <scope>IDENTIFICATION</scope>
</reference>
<evidence type="ECO:0000313" key="2">
    <source>
        <dbReference type="WBParaSite" id="JU765_v2.g4860.t1"/>
    </source>
</evidence>
<organism evidence="1 2">
    <name type="scientific">Panagrolaimus sp. JU765</name>
    <dbReference type="NCBI Taxonomy" id="591449"/>
    <lineage>
        <taxon>Eukaryota</taxon>
        <taxon>Metazoa</taxon>
        <taxon>Ecdysozoa</taxon>
        <taxon>Nematoda</taxon>
        <taxon>Chromadorea</taxon>
        <taxon>Rhabditida</taxon>
        <taxon>Tylenchina</taxon>
        <taxon>Panagrolaimomorpha</taxon>
        <taxon>Panagrolaimoidea</taxon>
        <taxon>Panagrolaimidae</taxon>
        <taxon>Panagrolaimus</taxon>
    </lineage>
</organism>
<protein>
    <submittedName>
        <fullName evidence="2">Uncharacterized protein</fullName>
    </submittedName>
</protein>
<evidence type="ECO:0000313" key="1">
    <source>
        <dbReference type="Proteomes" id="UP000887576"/>
    </source>
</evidence>
<sequence length="78" mass="8988">MLRVSKNLHFLVLKRFASSTVAALSVPQSNSLSKYTINKGNFIESVLKFKDELSFLDAELDRLDEQRQKNYQKVGLIR</sequence>
<proteinExistence type="predicted"/>
<name>A0AC34R9Q5_9BILA</name>
<dbReference type="Proteomes" id="UP000887576">
    <property type="component" value="Unplaced"/>
</dbReference>
<accession>A0AC34R9Q5</accession>